<comment type="subunit">
    <text evidence="1">Homotetramer.</text>
</comment>
<feature type="domain" description="Aldehyde dehydrogenase" evidence="6">
    <location>
        <begin position="24"/>
        <end position="484"/>
    </location>
</feature>
<evidence type="ECO:0000259" key="6">
    <source>
        <dbReference type="Pfam" id="PF00171"/>
    </source>
</evidence>
<evidence type="ECO:0000313" key="8">
    <source>
        <dbReference type="Proteomes" id="UP000722336"/>
    </source>
</evidence>
<dbReference type="InterPro" id="IPR044638">
    <property type="entry name" value="ALDH7A1-like"/>
</dbReference>
<evidence type="ECO:0000256" key="2">
    <source>
        <dbReference type="ARBA" id="ARBA00023002"/>
    </source>
</evidence>
<comment type="caution">
    <text evidence="7">The sequence shown here is derived from an EMBL/GenBank/DDBJ whole genome shotgun (WGS) entry which is preliminary data.</text>
</comment>
<name>A0ABS6SBR2_9SPHN</name>
<dbReference type="EMBL" id="JAGSPA010000001">
    <property type="protein sequence ID" value="MBV7255862.1"/>
    <property type="molecule type" value="Genomic_DNA"/>
</dbReference>
<accession>A0ABS6SBR2</accession>
<sequence length="505" mass="53753">MTQSPYRPLLEAVGLDAHMLEGGDLPVVTPIDGSIIANVASAAPDDVAAAIDTAEAAFQSWRTMPAPRRGEWVRLLGNELRREKENLARLVTLDCGKILQEGLGEVQEMIDICDFAVGLSRQLYGRVIASERPGHKMLENWHPLGPVAVISAFNFPVAVWSWNAALAIVCGNPVIWKPSDKTPLTALAVQRICERVSAEFGEDAPDGLCQTIIGDADIAKILVASPRIPLVSATGSTRMGRQVARTVADRFGKSILELGGNNAMIVTPSADLDLALRAIVFSAVGTAGQRCTSLRRLIVHDDIYETLVPRIKDAYRNVKIGSPLDGKTLLGPLYDKQAFEAMQAALQQAREDGGVVTGGSPALTDEYSDAAYVTPAIAEMPAQTDIVRTETFAPILYIMRYSELGEAIAIQNGVPQGLSSAIISSDMRETEAFLAASGSDCGIANVNIGPSGAEIGGAFGGEKETGGGRESGSDAWKGYMRRQTTTINYMAELPLAQGITFDPAG</sequence>
<keyword evidence="2 5" id="KW-0560">Oxidoreductase</keyword>
<dbReference type="Proteomes" id="UP000722336">
    <property type="component" value="Unassembled WGS sequence"/>
</dbReference>
<reference evidence="7 8" key="1">
    <citation type="submission" date="2021-04" db="EMBL/GenBank/DDBJ databases">
        <authorList>
            <person name="Pira H."/>
            <person name="Risdian C."/>
            <person name="Wink J."/>
        </authorList>
    </citation>
    <scope>NUCLEOTIDE SEQUENCE [LARGE SCALE GENOMIC DNA]</scope>
    <source>
        <strain evidence="7 8">WHA3</strain>
    </source>
</reference>
<evidence type="ECO:0000313" key="7">
    <source>
        <dbReference type="EMBL" id="MBV7255862.1"/>
    </source>
</evidence>
<protein>
    <submittedName>
        <fullName evidence="7">Aldehyde dehydrogenase family protein</fullName>
    </submittedName>
</protein>
<dbReference type="CDD" id="cd07130">
    <property type="entry name" value="ALDH_F7_AASADH"/>
    <property type="match status" value="1"/>
</dbReference>
<dbReference type="PANTHER" id="PTHR43521:SF1">
    <property type="entry name" value="ALPHA-AMINOADIPIC SEMIALDEHYDE DEHYDROGENASE"/>
    <property type="match status" value="1"/>
</dbReference>
<evidence type="ECO:0000256" key="3">
    <source>
        <dbReference type="ARBA" id="ARBA00023027"/>
    </source>
</evidence>
<comment type="similarity">
    <text evidence="5">Belongs to the aldehyde dehydrogenase family.</text>
</comment>
<dbReference type="Pfam" id="PF00171">
    <property type="entry name" value="Aldedh"/>
    <property type="match status" value="1"/>
</dbReference>
<evidence type="ECO:0000256" key="4">
    <source>
        <dbReference type="PROSITE-ProRule" id="PRU10007"/>
    </source>
</evidence>
<gene>
    <name evidence="7" type="ORF">KCG44_03570</name>
</gene>
<keyword evidence="8" id="KW-1185">Reference proteome</keyword>
<dbReference type="RefSeq" id="WP_218444253.1">
    <property type="nucleotide sequence ID" value="NZ_JAGSPA010000001.1"/>
</dbReference>
<feature type="active site" evidence="4">
    <location>
        <position position="257"/>
    </location>
</feature>
<evidence type="ECO:0000256" key="5">
    <source>
        <dbReference type="RuleBase" id="RU003345"/>
    </source>
</evidence>
<organism evidence="7 8">
    <name type="scientific">Pacificimonas pallii</name>
    <dbReference type="NCBI Taxonomy" id="2827236"/>
    <lineage>
        <taxon>Bacteria</taxon>
        <taxon>Pseudomonadati</taxon>
        <taxon>Pseudomonadota</taxon>
        <taxon>Alphaproteobacteria</taxon>
        <taxon>Sphingomonadales</taxon>
        <taxon>Sphingosinicellaceae</taxon>
        <taxon>Pacificimonas</taxon>
    </lineage>
</organism>
<keyword evidence="3" id="KW-0520">NAD</keyword>
<dbReference type="PANTHER" id="PTHR43521">
    <property type="entry name" value="ALPHA-AMINOADIPIC SEMIALDEHYDE DEHYDROGENASE"/>
    <property type="match status" value="1"/>
</dbReference>
<evidence type="ECO:0000256" key="1">
    <source>
        <dbReference type="ARBA" id="ARBA00011881"/>
    </source>
</evidence>
<dbReference type="InterPro" id="IPR029510">
    <property type="entry name" value="Ald_DH_CS_GLU"/>
</dbReference>
<dbReference type="InterPro" id="IPR015590">
    <property type="entry name" value="Aldehyde_DH_dom"/>
</dbReference>
<dbReference type="PROSITE" id="PS00687">
    <property type="entry name" value="ALDEHYDE_DEHYDR_GLU"/>
    <property type="match status" value="1"/>
</dbReference>
<proteinExistence type="inferred from homology"/>